<accession>A0A9D3ZQZ3</accession>
<organism evidence="1 2">
    <name type="scientific">Gossypium stocksii</name>
    <dbReference type="NCBI Taxonomy" id="47602"/>
    <lineage>
        <taxon>Eukaryota</taxon>
        <taxon>Viridiplantae</taxon>
        <taxon>Streptophyta</taxon>
        <taxon>Embryophyta</taxon>
        <taxon>Tracheophyta</taxon>
        <taxon>Spermatophyta</taxon>
        <taxon>Magnoliopsida</taxon>
        <taxon>eudicotyledons</taxon>
        <taxon>Gunneridae</taxon>
        <taxon>Pentapetalae</taxon>
        <taxon>rosids</taxon>
        <taxon>malvids</taxon>
        <taxon>Malvales</taxon>
        <taxon>Malvaceae</taxon>
        <taxon>Malvoideae</taxon>
        <taxon>Gossypium</taxon>
    </lineage>
</organism>
<gene>
    <name evidence="1" type="ORF">J1N35_028293</name>
</gene>
<comment type="caution">
    <text evidence="1">The sequence shown here is derived from an EMBL/GenBank/DDBJ whole genome shotgun (WGS) entry which is preliminary data.</text>
</comment>
<evidence type="ECO:0000313" key="1">
    <source>
        <dbReference type="EMBL" id="KAH1063306.1"/>
    </source>
</evidence>
<name>A0A9D3ZQZ3_9ROSI</name>
<keyword evidence="2" id="KW-1185">Reference proteome</keyword>
<reference evidence="1 2" key="1">
    <citation type="journal article" date="2021" name="Plant Biotechnol. J.">
        <title>Multi-omics assisted identification of the key and species-specific regulatory components of drought-tolerant mechanisms in Gossypium stocksii.</title>
        <authorList>
            <person name="Yu D."/>
            <person name="Ke L."/>
            <person name="Zhang D."/>
            <person name="Wu Y."/>
            <person name="Sun Y."/>
            <person name="Mei J."/>
            <person name="Sun J."/>
            <person name="Sun Y."/>
        </authorList>
    </citation>
    <scope>NUCLEOTIDE SEQUENCE [LARGE SCALE GENOMIC DNA]</scope>
    <source>
        <strain evidence="2">cv. E1</strain>
        <tissue evidence="1">Leaf</tissue>
    </source>
</reference>
<protein>
    <submittedName>
        <fullName evidence="1">Uncharacterized protein</fullName>
    </submittedName>
</protein>
<dbReference type="Proteomes" id="UP000828251">
    <property type="component" value="Unassembled WGS sequence"/>
</dbReference>
<evidence type="ECO:0000313" key="2">
    <source>
        <dbReference type="Proteomes" id="UP000828251"/>
    </source>
</evidence>
<dbReference type="EMBL" id="JAIQCV010000009">
    <property type="protein sequence ID" value="KAH1063306.1"/>
    <property type="molecule type" value="Genomic_DNA"/>
</dbReference>
<sequence length="58" mass="6606">MIGMKRGTADYLHVLFGQFGHGETIFFTRESKAQGKKATDFVKDYLRELDGLNKDLPI</sequence>
<proteinExistence type="predicted"/>
<dbReference type="AlphaFoldDB" id="A0A9D3ZQZ3"/>